<name>A0A061HAE4_9BASI</name>
<organism evidence="2 3">
    <name type="scientific">Pseudozyma flocculosa PF-1</name>
    <dbReference type="NCBI Taxonomy" id="1277687"/>
    <lineage>
        <taxon>Eukaryota</taxon>
        <taxon>Fungi</taxon>
        <taxon>Dikarya</taxon>
        <taxon>Basidiomycota</taxon>
        <taxon>Ustilaginomycotina</taxon>
        <taxon>Ustilaginomycetes</taxon>
        <taxon>Ustilaginales</taxon>
        <taxon>Ustilaginaceae</taxon>
        <taxon>Pseudozyma</taxon>
    </lineage>
</organism>
<dbReference type="InterPro" id="IPR008979">
    <property type="entry name" value="Galactose-bd-like_sf"/>
</dbReference>
<evidence type="ECO:0000313" key="3">
    <source>
        <dbReference type="Proteomes" id="UP000053664"/>
    </source>
</evidence>
<evidence type="ECO:0000256" key="1">
    <source>
        <dbReference type="SAM" id="SignalP"/>
    </source>
</evidence>
<gene>
    <name evidence="2" type="ORF">PFL1_05074</name>
</gene>
<feature type="signal peptide" evidence="1">
    <location>
        <begin position="1"/>
        <end position="25"/>
    </location>
</feature>
<dbReference type="InterPro" id="IPR053161">
    <property type="entry name" value="Ulvan_degrading_GH"/>
</dbReference>
<accession>A0A061HAE4</accession>
<reference evidence="2 3" key="1">
    <citation type="journal article" date="2013" name="Plant Cell">
        <title>The transition from a phytopathogenic smut ancestor to an anamorphic biocontrol agent deciphered by comparative whole-genome analysis.</title>
        <authorList>
            <person name="Lefebvre F."/>
            <person name="Joly D.L."/>
            <person name="Labbe C."/>
            <person name="Teichmann B."/>
            <person name="Linning R."/>
            <person name="Belzile F."/>
            <person name="Bakkeren G."/>
            <person name="Belanger R.R."/>
        </authorList>
    </citation>
    <scope>NUCLEOTIDE SEQUENCE [LARGE SCALE GENOMIC DNA]</scope>
    <source>
        <strain evidence="2 3">PF-1</strain>
    </source>
</reference>
<dbReference type="AlphaFoldDB" id="A0A061HAE4"/>
<sequence>MMLPRLPGISLLSLTAAVVLSATHARTNAASAKLTGRRARNDSFSSPRAGVRWRHWIQDACLEDAALQRDVAAMADVGSEGFELLSYQSYGQRGPTLLDPTRCSFGSDHFSDVFVDYVEAARQHGMVMDWAMGPNQAAGVPVPPDQVDRPGFNTELVLGISQPIAAGSSNAATTLPEPQIVPVTGYDGLVNFTAPITKRKLEGAVAVQLVPGANLSAPALQVDWSTLVDLSGAAQDGKPFNYTAPAGQDSVIVSFYSRRNGYPEAVPGFDGAIPGQPGSYGSYIQDHFSLAGAQIAIEANEDVILKKAAKALAKDGVGKSIWTDSNEFRAQLYWTDQVRAEFEKDHGYPIAYALPALFGGARPFGGANTPKKVLDYGATIDSERFRNDFKETLTRLYVEYGRHLAQWARKRGMAYSDQPAYNFQLDISLSSTVADVPECESLGQPSIDLIRQFTGGVNLAHRDILSSEMGAGRFEAYEFRMIQLFQDSRLAFAGGVNQIIIHGLPSSTNYVQTSWPGLTPFVYEFSEMHGPRQPGWKHYGQYMEILAREMWLLRRGTRKLDVVVLRYGWDLRAVPDKTQKHVVFATPALEEAGYSYDYVSALALQATAPKVKDGRLDPDGPAYKALVLNRASNITVAGIRTVLDYAQAGLPVVVLGDAPSDVPGFDANGTRKGEVQKAVQTLLGLKNVKSVAQESEVASALAELDVTPSAASNSTDAVVSDASTIKNPNDPLVVLRRHDRGQGSAKSSELYYVFNSGAPRRFNVTFEVPSASKAHGFLLDQRTGTTRSLAQMVRGQGGDSVTINGLELASNQTAMFAFTTASVFQDARAPQRLLESIDGDVRVQVAPRGDRIEAQLFGEGQRSYKLGGGSDNTGGTLDFSLHGAEAVEVKQWELSIDAWAPSSNLSSVETDITPHPNVPLPNGLVPWDQLDGHYNTSGVGTYTSTFDWGFAGNDDTVGAELRQPLVYHTQKTWINDVLLPTFDPTSPKQDVSRYLKKGSNTIRIEVATPLLNALNALDDNLVMSVGYTRARKLAEGRVKRGHQSYGLVGPVEVVPFAKASIAL</sequence>
<dbReference type="KEGG" id="pfp:PFL1_05074"/>
<dbReference type="HOGENOM" id="CLU_003772_0_0_1"/>
<dbReference type="PANTHER" id="PTHR36848:SF2">
    <property type="entry name" value="SECRETED PROTEIN"/>
    <property type="match status" value="1"/>
</dbReference>
<dbReference type="Proteomes" id="UP000053664">
    <property type="component" value="Unassembled WGS sequence"/>
</dbReference>
<evidence type="ECO:0000313" key="2">
    <source>
        <dbReference type="EMBL" id="EPQ27536.1"/>
    </source>
</evidence>
<dbReference type="GeneID" id="19319173"/>
<dbReference type="PANTHER" id="PTHR36848">
    <property type="entry name" value="DNA-BINDING PROTEIN (PUTATIVE SECRETED PROTEIN)-RELATED"/>
    <property type="match status" value="1"/>
</dbReference>
<protein>
    <submittedName>
        <fullName evidence="2">Uncharacterized protein</fullName>
    </submittedName>
</protein>
<keyword evidence="1" id="KW-0732">Signal</keyword>
<proteinExistence type="predicted"/>
<dbReference type="EMBL" id="KE361639">
    <property type="protein sequence ID" value="EPQ27536.1"/>
    <property type="molecule type" value="Genomic_DNA"/>
</dbReference>
<dbReference type="Pfam" id="PF17132">
    <property type="entry name" value="Glyco_hydro_106"/>
    <property type="match status" value="1"/>
</dbReference>
<dbReference type="eggNOG" id="ENOG502SH7Q">
    <property type="taxonomic scope" value="Eukaryota"/>
</dbReference>
<dbReference type="RefSeq" id="XP_007880794.1">
    <property type="nucleotide sequence ID" value="XM_007882603.1"/>
</dbReference>
<feature type="chain" id="PRO_5001599586" evidence="1">
    <location>
        <begin position="26"/>
        <end position="1063"/>
    </location>
</feature>
<dbReference type="SUPFAM" id="SSF49785">
    <property type="entry name" value="Galactose-binding domain-like"/>
    <property type="match status" value="1"/>
</dbReference>